<dbReference type="SUPFAM" id="SSF51182">
    <property type="entry name" value="RmlC-like cupins"/>
    <property type="match status" value="1"/>
</dbReference>
<dbReference type="AlphaFoldDB" id="S9SKZ7"/>
<dbReference type="PANTHER" id="PTHR36448">
    <property type="entry name" value="BLR7373 PROTEIN"/>
    <property type="match status" value="1"/>
</dbReference>
<proteinExistence type="predicted"/>
<dbReference type="CDD" id="cd02219">
    <property type="entry name" value="cupin_YjlB-like"/>
    <property type="match status" value="1"/>
</dbReference>
<dbReference type="HOGENOM" id="CLU_084522_1_0_5"/>
<dbReference type="PIRSF" id="PIRSF019307">
    <property type="entry name" value="UCP019307"/>
    <property type="match status" value="1"/>
</dbReference>
<dbReference type="STRING" id="1123237.Salmuc_03014"/>
<evidence type="ECO:0000313" key="2">
    <source>
        <dbReference type="Proteomes" id="UP000015347"/>
    </source>
</evidence>
<dbReference type="eggNOG" id="COG4297">
    <property type="taxonomic scope" value="Bacteria"/>
</dbReference>
<dbReference type="InterPro" id="IPR011051">
    <property type="entry name" value="RmlC_Cupin_sf"/>
</dbReference>
<dbReference type="InterPro" id="IPR014710">
    <property type="entry name" value="RmlC-like_jellyroll"/>
</dbReference>
<reference evidence="2" key="1">
    <citation type="journal article" date="2014" name="Stand. Genomic Sci.">
        <title>Genome sequence of the exopolysaccharide-producing Salipiger mucosus type strain (DSM 16094(T)), a moderately halophilic member of the Roseobacter clade.</title>
        <authorList>
            <person name="Riedel T."/>
            <person name="Spring S."/>
            <person name="Fiebig A."/>
            <person name="Petersen J."/>
            <person name="Kyrpides N.C."/>
            <person name="Goker M."/>
            <person name="Klenk H.P."/>
        </authorList>
    </citation>
    <scope>NUCLEOTIDE SEQUENCE [LARGE SCALE GENOMIC DNA]</scope>
    <source>
        <strain evidence="2">DSM 16094</strain>
    </source>
</reference>
<dbReference type="EMBL" id="APVH01000002">
    <property type="protein sequence ID" value="EPX87039.1"/>
    <property type="molecule type" value="Genomic_DNA"/>
</dbReference>
<accession>S9SKZ7</accession>
<dbReference type="Gene3D" id="2.60.120.10">
    <property type="entry name" value="Jelly Rolls"/>
    <property type="match status" value="1"/>
</dbReference>
<comment type="caution">
    <text evidence="1">The sequence shown here is derived from an EMBL/GenBank/DDBJ whole genome shotgun (WGS) entry which is preliminary data.</text>
</comment>
<sequence length="174" mass="18194">MTVTPRSAADIAPVTRQFAAGGGMPNNPALPVVIYRGALPGAAPDEVCALMEGNGWGGTWVWSVFEYHHYHPDAHEALVAASGAARLMLGGPEGVSFEISAGDALILPAGTGHCRLSQSEDFRICGAYPPGQEDYATRRAGPEAEADAAQIAQVPLPETDPIYGRQGPLMALWG</sequence>
<keyword evidence="2" id="KW-1185">Reference proteome</keyword>
<name>S9SKZ7_9RHOB</name>
<dbReference type="PANTHER" id="PTHR36448:SF2">
    <property type="entry name" value="CUPIN TYPE-1 DOMAIN-CONTAINING PROTEIN"/>
    <property type="match status" value="1"/>
</dbReference>
<evidence type="ECO:0000313" key="1">
    <source>
        <dbReference type="EMBL" id="EPX87039.1"/>
    </source>
</evidence>
<gene>
    <name evidence="1" type="ORF">Salmuc_03014</name>
</gene>
<protein>
    <submittedName>
        <fullName evidence="1">Cupin domain protein-containing protein</fullName>
    </submittedName>
</protein>
<organism evidence="1 2">
    <name type="scientific">Salipiger mucosus DSM 16094</name>
    <dbReference type="NCBI Taxonomy" id="1123237"/>
    <lineage>
        <taxon>Bacteria</taxon>
        <taxon>Pseudomonadati</taxon>
        <taxon>Pseudomonadota</taxon>
        <taxon>Alphaproteobacteria</taxon>
        <taxon>Rhodobacterales</taxon>
        <taxon>Roseobacteraceae</taxon>
        <taxon>Salipiger</taxon>
    </lineage>
</organism>
<dbReference type="Proteomes" id="UP000015347">
    <property type="component" value="Unassembled WGS sequence"/>
</dbReference>
<dbReference type="InterPro" id="IPR014500">
    <property type="entry name" value="UCP019307_cupin"/>
</dbReference>
<dbReference type="InterPro" id="IPR047121">
    <property type="entry name" value="YjiB-like"/>
</dbReference>
<dbReference type="RefSeq" id="WP_020040656.1">
    <property type="nucleotide sequence ID" value="NZ_KE557273.1"/>
</dbReference>